<dbReference type="OrthoDB" id="3795970at2"/>
<dbReference type="AlphaFoldDB" id="A0A1H2ALQ0"/>
<evidence type="ECO:0000313" key="4">
    <source>
        <dbReference type="Proteomes" id="UP000199103"/>
    </source>
</evidence>
<feature type="region of interest" description="Disordered" evidence="1">
    <location>
        <begin position="1"/>
        <end position="32"/>
    </location>
</feature>
<evidence type="ECO:0000313" key="3">
    <source>
        <dbReference type="EMBL" id="SDT46841.1"/>
    </source>
</evidence>
<dbReference type="InterPro" id="IPR025442">
    <property type="entry name" value="DUF4185"/>
</dbReference>
<evidence type="ECO:0000259" key="2">
    <source>
        <dbReference type="Pfam" id="PF13810"/>
    </source>
</evidence>
<gene>
    <name evidence="3" type="ORF">SAMN04489812_6041</name>
</gene>
<proteinExistence type="predicted"/>
<feature type="domain" description="DUF4185" evidence="2">
    <location>
        <begin position="113"/>
        <end position="354"/>
    </location>
</feature>
<evidence type="ECO:0000256" key="1">
    <source>
        <dbReference type="SAM" id="MobiDB-lite"/>
    </source>
</evidence>
<dbReference type="Proteomes" id="UP000199103">
    <property type="component" value="Chromosome I"/>
</dbReference>
<dbReference type="SUPFAM" id="SSF50939">
    <property type="entry name" value="Sialidases"/>
    <property type="match status" value="1"/>
</dbReference>
<dbReference type="InterPro" id="IPR036278">
    <property type="entry name" value="Sialidase_sf"/>
</dbReference>
<keyword evidence="4" id="KW-1185">Reference proteome</keyword>
<dbReference type="STRING" id="630515.SAMN04489812_6041"/>
<dbReference type="EMBL" id="LT629772">
    <property type="protein sequence ID" value="SDT46841.1"/>
    <property type="molecule type" value="Genomic_DNA"/>
</dbReference>
<dbReference type="Pfam" id="PF13810">
    <property type="entry name" value="DUF4185"/>
    <property type="match status" value="1"/>
</dbReference>
<reference evidence="3 4" key="1">
    <citation type="submission" date="2016-10" db="EMBL/GenBank/DDBJ databases">
        <authorList>
            <person name="de Groot N.N."/>
        </authorList>
    </citation>
    <scope>NUCLEOTIDE SEQUENCE [LARGE SCALE GENOMIC DNA]</scope>
    <source>
        <strain evidence="3 4">DSM 21800</strain>
    </source>
</reference>
<accession>A0A1H2ALQ0</accession>
<sequence>MPDRSGPHAQEATSDTLLDAVDPAQLPQENSSAFASAWVEPAGSYAAPGSDGDLWPTCWAEDDYVYTANGDGRGFSDDTFEDLVVNRIAGTPETGLTGERLAASAQVAAVWGDPKLFNRKPTGMVCVNGVLYLAVQDLRYGDDAFNDVPNASISRSDDHGRTWKITEQAMFTDYRFTTIMFADFGKDSEHAVPALGADDGRYVYAYGLDWNWRASFNGIVPDPIDLYLARVPDDAVQDRARWEFFVGLDDQDRPRWSSRITDKVPVLHEPMRRYPDPRPGKNGSDTIIAQGGVLYNAPLRRYLYSTWTAGGLEFFEAPQPWGPWRRFKYHNTGLGPWRRMADTEHTPKNAGYGTTMPSKYVNADGTKLWLQSNWWVGPVPEPDDNYNFNLRRVELTPYRPSRPSNSRSDDNLARSVDGVRSYQICAGSAHPHYANDGDREQHETSDDQMNKGIDFWGYLFPAQQRMNELIYVAGPADAAGGWFTAYAGGLRVQVRRDFIWHDVTGLTVTPDYPYAPSIENGTEYRFTFHDTHGDGIRLIGQPGGTDHYTSITELEVYYR</sequence>
<name>A0A1H2ALQ0_9ACTN</name>
<protein>
    <recommendedName>
        <fullName evidence="2">DUF4185 domain-containing protein</fullName>
    </recommendedName>
</protein>
<organism evidence="3 4">
    <name type="scientific">Microlunatus soli</name>
    <dbReference type="NCBI Taxonomy" id="630515"/>
    <lineage>
        <taxon>Bacteria</taxon>
        <taxon>Bacillati</taxon>
        <taxon>Actinomycetota</taxon>
        <taxon>Actinomycetes</taxon>
        <taxon>Propionibacteriales</taxon>
        <taxon>Propionibacteriaceae</taxon>
        <taxon>Microlunatus</taxon>
    </lineage>
</organism>
<dbReference type="RefSeq" id="WP_157683874.1">
    <property type="nucleotide sequence ID" value="NZ_LT629772.1"/>
</dbReference>